<protein>
    <submittedName>
        <fullName evidence="2">Uncharacterized protein</fullName>
    </submittedName>
</protein>
<evidence type="ECO:0000313" key="3">
    <source>
        <dbReference type="Proteomes" id="UP000249046"/>
    </source>
</evidence>
<comment type="caution">
    <text evidence="2">The sequence shown here is derived from an EMBL/GenBank/DDBJ whole genome shotgun (WGS) entry which is preliminary data.</text>
</comment>
<dbReference type="AlphaFoldDB" id="A0A2W5KCQ8"/>
<name>A0A2W5KCQ8_9GAMM</name>
<feature type="transmembrane region" description="Helical" evidence="1">
    <location>
        <begin position="45"/>
        <end position="65"/>
    </location>
</feature>
<evidence type="ECO:0000256" key="1">
    <source>
        <dbReference type="SAM" id="Phobius"/>
    </source>
</evidence>
<keyword evidence="1" id="KW-1133">Transmembrane helix</keyword>
<sequence>MYESRFPFDPPASPLLGGLPELAPDPALWSRIADARRRQLGRRRFARAGGSLAAAVLFAAAIVILPRPAPVAPDSATDLSAWLQQSQALEQEWSRLESSSEAARGLRSPLRRIDAALQAAYDRGASDEELAPLWEARSKALRAMIDNRHDAVATLRI</sequence>
<dbReference type="EMBL" id="QFPO01000007">
    <property type="protein sequence ID" value="PZQ14782.1"/>
    <property type="molecule type" value="Genomic_DNA"/>
</dbReference>
<keyword evidence="1" id="KW-0472">Membrane</keyword>
<organism evidence="2 3">
    <name type="scientific">Rhodanobacter denitrificans</name>
    <dbReference type="NCBI Taxonomy" id="666685"/>
    <lineage>
        <taxon>Bacteria</taxon>
        <taxon>Pseudomonadati</taxon>
        <taxon>Pseudomonadota</taxon>
        <taxon>Gammaproteobacteria</taxon>
        <taxon>Lysobacterales</taxon>
        <taxon>Rhodanobacteraceae</taxon>
        <taxon>Rhodanobacter</taxon>
    </lineage>
</organism>
<accession>A0A2W5KCQ8</accession>
<keyword evidence="1" id="KW-0812">Transmembrane</keyword>
<evidence type="ECO:0000313" key="2">
    <source>
        <dbReference type="EMBL" id="PZQ14782.1"/>
    </source>
</evidence>
<proteinExistence type="predicted"/>
<reference evidence="2 3" key="1">
    <citation type="submission" date="2017-08" db="EMBL/GenBank/DDBJ databases">
        <title>Infants hospitalized years apart are colonized by the same room-sourced microbial strains.</title>
        <authorList>
            <person name="Brooks B."/>
            <person name="Olm M.R."/>
            <person name="Firek B.A."/>
            <person name="Baker R."/>
            <person name="Thomas B.C."/>
            <person name="Morowitz M.J."/>
            <person name="Banfield J.F."/>
        </authorList>
    </citation>
    <scope>NUCLEOTIDE SEQUENCE [LARGE SCALE GENOMIC DNA]</scope>
    <source>
        <strain evidence="2">S2_005_003_R2_42</strain>
    </source>
</reference>
<gene>
    <name evidence="2" type="ORF">DI564_09775</name>
</gene>
<dbReference type="Proteomes" id="UP000249046">
    <property type="component" value="Unassembled WGS sequence"/>
</dbReference>